<proteinExistence type="predicted"/>
<protein>
    <submittedName>
        <fullName evidence="1">Uncharacterized protein</fullName>
    </submittedName>
</protein>
<sequence>MIIILSKCSLQHEIHKNIKPNRSLPIHCVGQSYSN</sequence>
<name>A0A2P2IXN1_RHIMU</name>
<dbReference type="AlphaFoldDB" id="A0A2P2IXN1"/>
<organism evidence="1">
    <name type="scientific">Rhizophora mucronata</name>
    <name type="common">Asiatic mangrove</name>
    <dbReference type="NCBI Taxonomy" id="61149"/>
    <lineage>
        <taxon>Eukaryota</taxon>
        <taxon>Viridiplantae</taxon>
        <taxon>Streptophyta</taxon>
        <taxon>Embryophyta</taxon>
        <taxon>Tracheophyta</taxon>
        <taxon>Spermatophyta</taxon>
        <taxon>Magnoliopsida</taxon>
        <taxon>eudicotyledons</taxon>
        <taxon>Gunneridae</taxon>
        <taxon>Pentapetalae</taxon>
        <taxon>rosids</taxon>
        <taxon>fabids</taxon>
        <taxon>Malpighiales</taxon>
        <taxon>Rhizophoraceae</taxon>
        <taxon>Rhizophora</taxon>
    </lineage>
</organism>
<evidence type="ECO:0000313" key="1">
    <source>
        <dbReference type="EMBL" id="MBW85967.1"/>
    </source>
</evidence>
<dbReference type="EMBL" id="GGEC01005484">
    <property type="protein sequence ID" value="MBW85967.1"/>
    <property type="molecule type" value="Transcribed_RNA"/>
</dbReference>
<reference evidence="1" key="1">
    <citation type="submission" date="2018-02" db="EMBL/GenBank/DDBJ databases">
        <title>Rhizophora mucronata_Transcriptome.</title>
        <authorList>
            <person name="Meera S.P."/>
            <person name="Sreeshan A."/>
            <person name="Augustine A."/>
        </authorList>
    </citation>
    <scope>NUCLEOTIDE SEQUENCE</scope>
    <source>
        <tissue evidence="1">Leaf</tissue>
    </source>
</reference>
<accession>A0A2P2IXN1</accession>